<dbReference type="Proteomes" id="UP000694941">
    <property type="component" value="Unplaced"/>
</dbReference>
<gene>
    <name evidence="5 6" type="primary">LOC111087092</name>
</gene>
<proteinExistence type="predicted"/>
<feature type="domain" description="SGTA homodimerisation" evidence="3">
    <location>
        <begin position="5"/>
        <end position="66"/>
    </location>
</feature>
<evidence type="ECO:0000313" key="4">
    <source>
        <dbReference type="Proteomes" id="UP000694941"/>
    </source>
</evidence>
<evidence type="ECO:0000259" key="3">
    <source>
        <dbReference type="Pfam" id="PF16546"/>
    </source>
</evidence>
<keyword evidence="4" id="KW-1185">Reference proteome</keyword>
<reference evidence="5 6" key="1">
    <citation type="submission" date="2025-05" db="UniProtKB">
        <authorList>
            <consortium name="RefSeq"/>
        </authorList>
    </citation>
    <scope>IDENTIFICATION</scope>
    <source>
        <tissue evidence="5 6">Muscle</tissue>
    </source>
</reference>
<dbReference type="Pfam" id="PF13842">
    <property type="entry name" value="zf-Tnp_2"/>
    <property type="match status" value="1"/>
</dbReference>
<feature type="region of interest" description="Disordered" evidence="1">
    <location>
        <begin position="141"/>
        <end position="161"/>
    </location>
</feature>
<evidence type="ECO:0000313" key="5">
    <source>
        <dbReference type="RefSeq" id="XP_022248198.1"/>
    </source>
</evidence>
<sequence>MSQLKRLVVSILQFLQDQLQSSLFAADAKECLEVAIHCLETVFGVKFNDPSVAGLLVSRPLLDIFTEVVRTEQPLSLPKTKSSVNLEVYCQDSLMPKQIKKVTHKSFTPTVIENGSWHMEEASSSDVDNNHSMMQPLALTNKEKDRLSDPPSPAESPPFLENDYRTLDELNFSEPTRPLDLSRETTKHTLERLPPKGGCVQCGREGRLTKRGRPHESYFGCKLCKVHLCRKRNCFEVWHTVC</sequence>
<dbReference type="RefSeq" id="XP_022248200.1">
    <property type="nucleotide sequence ID" value="XM_022392492.1"/>
</dbReference>
<accession>A0ABM1SX42</accession>
<dbReference type="GeneID" id="111087092"/>
<protein>
    <submittedName>
        <fullName evidence="5 6">Uncharacterized protein LOC111087092</fullName>
    </submittedName>
</protein>
<organism evidence="4 5">
    <name type="scientific">Limulus polyphemus</name>
    <name type="common">Atlantic horseshoe crab</name>
    <dbReference type="NCBI Taxonomy" id="6850"/>
    <lineage>
        <taxon>Eukaryota</taxon>
        <taxon>Metazoa</taxon>
        <taxon>Ecdysozoa</taxon>
        <taxon>Arthropoda</taxon>
        <taxon>Chelicerata</taxon>
        <taxon>Merostomata</taxon>
        <taxon>Xiphosura</taxon>
        <taxon>Limulidae</taxon>
        <taxon>Limulus</taxon>
    </lineage>
</organism>
<dbReference type="RefSeq" id="XP_022248198.1">
    <property type="nucleotide sequence ID" value="XM_022392490.1"/>
</dbReference>
<dbReference type="Gene3D" id="1.20.5.420">
    <property type="entry name" value="Immunoglobulin FC, subunit C"/>
    <property type="match status" value="1"/>
</dbReference>
<evidence type="ECO:0000256" key="1">
    <source>
        <dbReference type="SAM" id="MobiDB-lite"/>
    </source>
</evidence>
<evidence type="ECO:0000259" key="2">
    <source>
        <dbReference type="Pfam" id="PF13842"/>
    </source>
</evidence>
<dbReference type="InterPro" id="IPR032718">
    <property type="entry name" value="PGBD4_Znf_C"/>
</dbReference>
<name>A0ABM1SX42_LIMPO</name>
<feature type="domain" description="PiggyBac transposable element-derived protein 4 C-terminal zinc-finger" evidence="2">
    <location>
        <begin position="185"/>
        <end position="239"/>
    </location>
</feature>
<dbReference type="InterPro" id="IPR032374">
    <property type="entry name" value="SGTA_dimer"/>
</dbReference>
<evidence type="ECO:0000313" key="6">
    <source>
        <dbReference type="RefSeq" id="XP_022248200.1"/>
    </source>
</evidence>
<dbReference type="Pfam" id="PF16546">
    <property type="entry name" value="SGTA_dimer"/>
    <property type="match status" value="1"/>
</dbReference>